<keyword evidence="3" id="KW-1185">Reference proteome</keyword>
<comment type="caution">
    <text evidence="2">The sequence shown here is derived from an EMBL/GenBank/DDBJ whole genome shotgun (WGS) entry which is preliminary data.</text>
</comment>
<organism evidence="2 3">
    <name type="scientific">Maudiozyma exigua</name>
    <name type="common">Yeast</name>
    <name type="synonym">Kazachstania exigua</name>
    <dbReference type="NCBI Taxonomy" id="34358"/>
    <lineage>
        <taxon>Eukaryota</taxon>
        <taxon>Fungi</taxon>
        <taxon>Dikarya</taxon>
        <taxon>Ascomycota</taxon>
        <taxon>Saccharomycotina</taxon>
        <taxon>Saccharomycetes</taxon>
        <taxon>Saccharomycetales</taxon>
        <taxon>Saccharomycetaceae</taxon>
        <taxon>Maudiozyma</taxon>
    </lineage>
</organism>
<keyword evidence="1" id="KW-0732">Signal</keyword>
<dbReference type="Proteomes" id="UP000750334">
    <property type="component" value="Unassembled WGS sequence"/>
</dbReference>
<feature type="signal peptide" evidence="1">
    <location>
        <begin position="1"/>
        <end position="17"/>
    </location>
</feature>
<name>A0A9P7BBJ3_MAUEX</name>
<dbReference type="EMBL" id="PUHR01000022">
    <property type="protein sequence ID" value="KAG0670522.1"/>
    <property type="molecule type" value="Genomic_DNA"/>
</dbReference>
<evidence type="ECO:0000313" key="3">
    <source>
        <dbReference type="Proteomes" id="UP000750334"/>
    </source>
</evidence>
<dbReference type="Pfam" id="PF21203">
    <property type="entry name" value="ECM10"/>
    <property type="match status" value="1"/>
</dbReference>
<sequence length="204" mass="23029">MLKSITLLCALAQICLSQEFQIHATTLDGEQSFVLGKFHYDTTTTEITTVDSHTDVFPNDLIYCIGMSSSDSSLTQRCFSLLELESPSHYNLVANINDNKIQKMSLVWNGNASSIEPLTLDMAEAPLPPVIPLKKTTKTYADKRKEANDLNVVDDDKKRKEKVDGEEEDDDRNYLQKNWKQLLIGLVIYNVVTSIINPKKEESK</sequence>
<dbReference type="OrthoDB" id="1894652at2759"/>
<evidence type="ECO:0000256" key="1">
    <source>
        <dbReference type="SAM" id="SignalP"/>
    </source>
</evidence>
<protein>
    <recommendedName>
        <fullName evidence="4">ER membrane protein complex subunit 10</fullName>
    </recommendedName>
</protein>
<gene>
    <name evidence="2" type="ORF">C6P45_002264</name>
</gene>
<feature type="chain" id="PRO_5040367652" description="ER membrane protein complex subunit 10" evidence="1">
    <location>
        <begin position="18"/>
        <end position="204"/>
    </location>
</feature>
<reference evidence="2 3" key="1">
    <citation type="submission" date="2020-11" db="EMBL/GenBank/DDBJ databases">
        <title>Kefir isolates.</title>
        <authorList>
            <person name="Marcisauskas S."/>
            <person name="Kim Y."/>
            <person name="Blasche S."/>
        </authorList>
    </citation>
    <scope>NUCLEOTIDE SEQUENCE [LARGE SCALE GENOMIC DNA]</scope>
    <source>
        <strain evidence="2 3">OG2</strain>
    </source>
</reference>
<evidence type="ECO:0000313" key="2">
    <source>
        <dbReference type="EMBL" id="KAG0670522.1"/>
    </source>
</evidence>
<accession>A0A9P7BBJ3</accession>
<dbReference type="AlphaFoldDB" id="A0A9P7BBJ3"/>
<evidence type="ECO:0008006" key="4">
    <source>
        <dbReference type="Google" id="ProtNLM"/>
    </source>
</evidence>
<proteinExistence type="predicted"/>